<dbReference type="InterPro" id="IPR050951">
    <property type="entry name" value="Retrovirus_Pol_polyprotein"/>
</dbReference>
<sequence>MADSGSPWAIVTSNYFKQKFKDVWRISYLVLPDIIAEGFDGTAIDIKGYVDTEVGFKGRLANIKLYVAEKGVNVLGWRDQAKLAIILNPRACEPVMVIEEINEMDGIVSKFPHVFTDVLGKLRNYSHKIKLKSGARPVVQKLRNVPIGVRDELKIILAEMVKDDVIEEI</sequence>
<gene>
    <name evidence="1" type="ORF">NDU88_001774</name>
</gene>
<organism evidence="1 2">
    <name type="scientific">Pleurodeles waltl</name>
    <name type="common">Iberian ribbed newt</name>
    <dbReference type="NCBI Taxonomy" id="8319"/>
    <lineage>
        <taxon>Eukaryota</taxon>
        <taxon>Metazoa</taxon>
        <taxon>Chordata</taxon>
        <taxon>Craniata</taxon>
        <taxon>Vertebrata</taxon>
        <taxon>Euteleostomi</taxon>
        <taxon>Amphibia</taxon>
        <taxon>Batrachia</taxon>
        <taxon>Caudata</taxon>
        <taxon>Salamandroidea</taxon>
        <taxon>Salamandridae</taxon>
        <taxon>Pleurodelinae</taxon>
        <taxon>Pleurodeles</taxon>
    </lineage>
</organism>
<evidence type="ECO:0000313" key="2">
    <source>
        <dbReference type="Proteomes" id="UP001066276"/>
    </source>
</evidence>
<dbReference type="EMBL" id="JANPWB010000002">
    <property type="protein sequence ID" value="KAJ1206368.1"/>
    <property type="molecule type" value="Genomic_DNA"/>
</dbReference>
<dbReference type="PANTHER" id="PTHR37984">
    <property type="entry name" value="PROTEIN CBG26694"/>
    <property type="match status" value="1"/>
</dbReference>
<dbReference type="SUPFAM" id="SSF56672">
    <property type="entry name" value="DNA/RNA polymerases"/>
    <property type="match status" value="1"/>
</dbReference>
<accession>A0AAV7VYL6</accession>
<dbReference type="AlphaFoldDB" id="A0AAV7VYL6"/>
<proteinExistence type="predicted"/>
<keyword evidence="2" id="KW-1185">Reference proteome</keyword>
<evidence type="ECO:0000313" key="1">
    <source>
        <dbReference type="EMBL" id="KAJ1206368.1"/>
    </source>
</evidence>
<protein>
    <submittedName>
        <fullName evidence="1">Uncharacterized protein</fullName>
    </submittedName>
</protein>
<name>A0AAV7VYL6_PLEWA</name>
<dbReference type="InterPro" id="IPR043502">
    <property type="entry name" value="DNA/RNA_pol_sf"/>
</dbReference>
<comment type="caution">
    <text evidence="1">The sequence shown here is derived from an EMBL/GenBank/DDBJ whole genome shotgun (WGS) entry which is preliminary data.</text>
</comment>
<reference evidence="1" key="1">
    <citation type="journal article" date="2022" name="bioRxiv">
        <title>Sequencing and chromosome-scale assembly of the giantPleurodeles waltlgenome.</title>
        <authorList>
            <person name="Brown T."/>
            <person name="Elewa A."/>
            <person name="Iarovenko S."/>
            <person name="Subramanian E."/>
            <person name="Araus A.J."/>
            <person name="Petzold A."/>
            <person name="Susuki M."/>
            <person name="Suzuki K.-i.T."/>
            <person name="Hayashi T."/>
            <person name="Toyoda A."/>
            <person name="Oliveira C."/>
            <person name="Osipova E."/>
            <person name="Leigh N.D."/>
            <person name="Simon A."/>
            <person name="Yun M.H."/>
        </authorList>
    </citation>
    <scope>NUCLEOTIDE SEQUENCE</scope>
    <source>
        <strain evidence="1">20211129_DDA</strain>
        <tissue evidence="1">Liver</tissue>
    </source>
</reference>
<dbReference type="PANTHER" id="PTHR37984:SF5">
    <property type="entry name" value="PROTEIN NYNRIN-LIKE"/>
    <property type="match status" value="1"/>
</dbReference>
<dbReference type="Gene3D" id="3.10.10.10">
    <property type="entry name" value="HIV Type 1 Reverse Transcriptase, subunit A, domain 1"/>
    <property type="match status" value="1"/>
</dbReference>
<dbReference type="Proteomes" id="UP001066276">
    <property type="component" value="Chromosome 1_2"/>
</dbReference>